<evidence type="ECO:0000256" key="5">
    <source>
        <dbReference type="ARBA" id="ARBA00022729"/>
    </source>
</evidence>
<sequence>MSATIFTYVFMGLFAGYFSGRMYKTIKGNRWKSTAALVGVFYPALMLGITFFLNLFLWGIGSSAGPPFGTFMALLSLWTLVSLPLVIFGFFFGFRKRPYEQPVRTNQIPRAVPVQPFKQNILVTSLLAGAMPFGAMSIELFFIMSAIWNRQIYYLFGFLFIVFLIYAISCAEIAVVLTYFQLCNENYHWWWRALISSGGAALYVFGYTIYYFVTQLNISGAIPVVIYLGHSLIMSVTIWLLSATIGFYGVFFFLRKIYAVIKID</sequence>
<organism evidence="10 11">
    <name type="scientific">Cichlidogyrus casuarinus</name>
    <dbReference type="NCBI Taxonomy" id="1844966"/>
    <lineage>
        <taxon>Eukaryota</taxon>
        <taxon>Metazoa</taxon>
        <taxon>Spiralia</taxon>
        <taxon>Lophotrochozoa</taxon>
        <taxon>Platyhelminthes</taxon>
        <taxon>Monogenea</taxon>
        <taxon>Monopisthocotylea</taxon>
        <taxon>Dactylogyridea</taxon>
        <taxon>Ancyrocephalidae</taxon>
        <taxon>Cichlidogyrus</taxon>
    </lineage>
</organism>
<dbReference type="PANTHER" id="PTHR10766">
    <property type="entry name" value="TRANSMEMBRANE 9 SUPERFAMILY PROTEIN"/>
    <property type="match status" value="1"/>
</dbReference>
<keyword evidence="7" id="KW-0333">Golgi apparatus</keyword>
<evidence type="ECO:0000256" key="7">
    <source>
        <dbReference type="ARBA" id="ARBA00023034"/>
    </source>
</evidence>
<reference evidence="10 11" key="1">
    <citation type="submission" date="2024-11" db="EMBL/GenBank/DDBJ databases">
        <title>Adaptive evolution of stress response genes in parasites aligns with host niche diversity.</title>
        <authorList>
            <person name="Hahn C."/>
            <person name="Resl P."/>
        </authorList>
    </citation>
    <scope>NUCLEOTIDE SEQUENCE [LARGE SCALE GENOMIC DNA]</scope>
    <source>
        <strain evidence="10">EGGRZ-B1_66</strain>
        <tissue evidence="10">Body</tissue>
    </source>
</reference>
<feature type="transmembrane region" description="Helical" evidence="9">
    <location>
        <begin position="71"/>
        <end position="94"/>
    </location>
</feature>
<keyword evidence="6 9" id="KW-1133">Transmembrane helix</keyword>
<dbReference type="GO" id="GO:0016020">
    <property type="term" value="C:membrane"/>
    <property type="evidence" value="ECO:0007669"/>
    <property type="project" value="UniProtKB-SubCell"/>
</dbReference>
<feature type="transmembrane region" description="Helical" evidence="9">
    <location>
        <begin position="6"/>
        <end position="23"/>
    </location>
</feature>
<comment type="caution">
    <text evidence="9">Lacks conserved residue(s) required for the propagation of feature annotation.</text>
</comment>
<dbReference type="Pfam" id="PF02990">
    <property type="entry name" value="EMP70"/>
    <property type="match status" value="1"/>
</dbReference>
<keyword evidence="8 9" id="KW-0472">Membrane</keyword>
<evidence type="ECO:0000256" key="2">
    <source>
        <dbReference type="ARBA" id="ARBA00004555"/>
    </source>
</evidence>
<accession>A0ABD2Q8L6</accession>
<dbReference type="PANTHER" id="PTHR10766:SF55">
    <property type="entry name" value="TRANSMEMBRANE 9 SUPERFAMILY MEMBER 4"/>
    <property type="match status" value="1"/>
</dbReference>
<keyword evidence="5" id="KW-0732">Signal</keyword>
<evidence type="ECO:0000256" key="1">
    <source>
        <dbReference type="ARBA" id="ARBA00004141"/>
    </source>
</evidence>
<comment type="similarity">
    <text evidence="3 9">Belongs to the nonaspanin (TM9SF) (TC 9.A.2) family.</text>
</comment>
<dbReference type="GO" id="GO:0005794">
    <property type="term" value="C:Golgi apparatus"/>
    <property type="evidence" value="ECO:0007669"/>
    <property type="project" value="UniProtKB-SubCell"/>
</dbReference>
<evidence type="ECO:0000256" key="6">
    <source>
        <dbReference type="ARBA" id="ARBA00022989"/>
    </source>
</evidence>
<proteinExistence type="inferred from homology"/>
<evidence type="ECO:0000256" key="9">
    <source>
        <dbReference type="RuleBase" id="RU363079"/>
    </source>
</evidence>
<gene>
    <name evidence="10" type="ORF">Ciccas_005454</name>
</gene>
<feature type="transmembrane region" description="Helical" evidence="9">
    <location>
        <begin position="232"/>
        <end position="254"/>
    </location>
</feature>
<name>A0ABD2Q8L6_9PLAT</name>
<feature type="transmembrane region" description="Helical" evidence="9">
    <location>
        <begin position="189"/>
        <end position="212"/>
    </location>
</feature>
<comment type="caution">
    <text evidence="10">The sequence shown here is derived from an EMBL/GenBank/DDBJ whole genome shotgun (WGS) entry which is preliminary data.</text>
</comment>
<evidence type="ECO:0000256" key="8">
    <source>
        <dbReference type="ARBA" id="ARBA00023136"/>
    </source>
</evidence>
<evidence type="ECO:0000313" key="10">
    <source>
        <dbReference type="EMBL" id="KAL3315909.1"/>
    </source>
</evidence>
<dbReference type="AlphaFoldDB" id="A0ABD2Q8L6"/>
<protein>
    <recommendedName>
        <fullName evidence="9">Transmembrane 9 superfamily member</fullName>
    </recommendedName>
</protein>
<evidence type="ECO:0000256" key="4">
    <source>
        <dbReference type="ARBA" id="ARBA00022692"/>
    </source>
</evidence>
<keyword evidence="4 9" id="KW-0812">Transmembrane</keyword>
<comment type="subcellular location">
    <subcellularLocation>
        <location evidence="2">Golgi apparatus</location>
    </subcellularLocation>
    <subcellularLocation>
        <location evidence="1">Membrane</location>
        <topology evidence="1">Multi-pass membrane protein</topology>
    </subcellularLocation>
</comment>
<dbReference type="Proteomes" id="UP001626550">
    <property type="component" value="Unassembled WGS sequence"/>
</dbReference>
<evidence type="ECO:0000256" key="3">
    <source>
        <dbReference type="ARBA" id="ARBA00005227"/>
    </source>
</evidence>
<keyword evidence="11" id="KW-1185">Reference proteome</keyword>
<dbReference type="InterPro" id="IPR004240">
    <property type="entry name" value="EMP70"/>
</dbReference>
<evidence type="ECO:0000313" key="11">
    <source>
        <dbReference type="Proteomes" id="UP001626550"/>
    </source>
</evidence>
<dbReference type="EMBL" id="JBJKFK010000641">
    <property type="protein sequence ID" value="KAL3315909.1"/>
    <property type="molecule type" value="Genomic_DNA"/>
</dbReference>
<feature type="transmembrane region" description="Helical" evidence="9">
    <location>
        <begin position="126"/>
        <end position="148"/>
    </location>
</feature>
<feature type="transmembrane region" description="Helical" evidence="9">
    <location>
        <begin position="35"/>
        <end position="59"/>
    </location>
</feature>
<feature type="transmembrane region" description="Helical" evidence="9">
    <location>
        <begin position="154"/>
        <end position="177"/>
    </location>
</feature>